<keyword evidence="3 6" id="KW-0812">Transmembrane</keyword>
<dbReference type="InterPro" id="IPR017039">
    <property type="entry name" value="Virul_fac_BrkB"/>
</dbReference>
<evidence type="ECO:0000313" key="7">
    <source>
        <dbReference type="EMBL" id="HGF34061.1"/>
    </source>
</evidence>
<feature type="transmembrane region" description="Helical" evidence="6">
    <location>
        <begin position="61"/>
        <end position="80"/>
    </location>
</feature>
<name>A0A7C3UZG9_9BACT</name>
<evidence type="ECO:0000256" key="1">
    <source>
        <dbReference type="ARBA" id="ARBA00004651"/>
    </source>
</evidence>
<reference evidence="7" key="1">
    <citation type="journal article" date="2020" name="mSystems">
        <title>Genome- and Community-Level Interaction Insights into Carbon Utilization and Element Cycling Functions of Hydrothermarchaeota in Hydrothermal Sediment.</title>
        <authorList>
            <person name="Zhou Z."/>
            <person name="Liu Y."/>
            <person name="Xu W."/>
            <person name="Pan J."/>
            <person name="Luo Z.H."/>
            <person name="Li M."/>
        </authorList>
    </citation>
    <scope>NUCLEOTIDE SEQUENCE [LARGE SCALE GENOMIC DNA]</scope>
    <source>
        <strain evidence="7">SpSt-897</strain>
    </source>
</reference>
<dbReference type="AlphaFoldDB" id="A0A7C3UZG9"/>
<gene>
    <name evidence="7" type="ORF">ENW96_06680</name>
</gene>
<dbReference type="Pfam" id="PF03631">
    <property type="entry name" value="Virul_fac_BrkB"/>
    <property type="match status" value="1"/>
</dbReference>
<feature type="transmembrane region" description="Helical" evidence="6">
    <location>
        <begin position="196"/>
        <end position="223"/>
    </location>
</feature>
<keyword evidence="2" id="KW-1003">Cell membrane</keyword>
<accession>A0A7C3UZG9</accession>
<organism evidence="7">
    <name type="scientific">Desulfobacca acetoxidans</name>
    <dbReference type="NCBI Taxonomy" id="60893"/>
    <lineage>
        <taxon>Bacteria</taxon>
        <taxon>Pseudomonadati</taxon>
        <taxon>Thermodesulfobacteriota</taxon>
        <taxon>Desulfobaccia</taxon>
        <taxon>Desulfobaccales</taxon>
        <taxon>Desulfobaccaceae</taxon>
        <taxon>Desulfobacca</taxon>
    </lineage>
</organism>
<keyword evidence="4 6" id="KW-1133">Transmembrane helix</keyword>
<comment type="caution">
    <text evidence="7">The sequence shown here is derived from an EMBL/GenBank/DDBJ whole genome shotgun (WGS) entry which is preliminary data.</text>
</comment>
<feature type="transmembrane region" description="Helical" evidence="6">
    <location>
        <begin position="117"/>
        <end position="139"/>
    </location>
</feature>
<feature type="transmembrane region" description="Helical" evidence="6">
    <location>
        <begin position="230"/>
        <end position="249"/>
    </location>
</feature>
<feature type="transmembrane region" description="Helical" evidence="6">
    <location>
        <begin position="269"/>
        <end position="291"/>
    </location>
</feature>
<evidence type="ECO:0000256" key="5">
    <source>
        <dbReference type="ARBA" id="ARBA00023136"/>
    </source>
</evidence>
<evidence type="ECO:0000256" key="6">
    <source>
        <dbReference type="SAM" id="Phobius"/>
    </source>
</evidence>
<sequence length="451" mass="49876">MAVSDSRFAGWHARLGNFWREGLWQEEAGGLKGFFLTSFRILVLSIRGLIKNRSLIRASALAYLTGLAIIPILALLFAILKSLGIQRLLAETLLQHLAPGSKEFAFQILTYIETTQVASLGVFGIVALLADLIILMTNVEQAFNATWQVGRTRSLPRKLSDYLSIFLIFPLLMAVAISITTSFLNHPYILPLLAKILPTGLLAATSGLVSLFIFWLAFTFIYLVMPNTRVSLMSALIGGLVGAFLWESAQMLMAWLHAQASYYNAIYGVVYHLLFFTLWLYWSWLIVLFGTEVAHAHQNLKQLIREFRLPAAVREPVDEYVALAALVAIAARFLHQKPSLSLEELELILTDGNLLAPRVLDTLKDLELVLEISPAAAAGSPRYVPAMPPDQVTVGKVLGMLRQTRLETVIRAVEAEPGLTELLRRLAESRTSPWDALSLKDLVLQASPGAG</sequence>
<dbReference type="NCBIfam" id="TIGR00765">
    <property type="entry name" value="yihY_not_rbn"/>
    <property type="match status" value="1"/>
</dbReference>
<proteinExistence type="predicted"/>
<evidence type="ECO:0000256" key="3">
    <source>
        <dbReference type="ARBA" id="ARBA00022692"/>
    </source>
</evidence>
<comment type="subcellular location">
    <subcellularLocation>
        <location evidence="1">Cell membrane</location>
        <topology evidence="1">Multi-pass membrane protein</topology>
    </subcellularLocation>
</comment>
<dbReference type="EMBL" id="DTMF01000169">
    <property type="protein sequence ID" value="HGF34061.1"/>
    <property type="molecule type" value="Genomic_DNA"/>
</dbReference>
<feature type="transmembrane region" description="Helical" evidence="6">
    <location>
        <begin position="159"/>
        <end position="184"/>
    </location>
</feature>
<keyword evidence="5 6" id="KW-0472">Membrane</keyword>
<dbReference type="PANTHER" id="PTHR30213">
    <property type="entry name" value="INNER MEMBRANE PROTEIN YHJD"/>
    <property type="match status" value="1"/>
</dbReference>
<evidence type="ECO:0000256" key="4">
    <source>
        <dbReference type="ARBA" id="ARBA00022989"/>
    </source>
</evidence>
<evidence type="ECO:0000256" key="2">
    <source>
        <dbReference type="ARBA" id="ARBA00022475"/>
    </source>
</evidence>
<protein>
    <submittedName>
        <fullName evidence="7">YihY/virulence factor BrkB family protein</fullName>
    </submittedName>
</protein>
<dbReference type="GO" id="GO:0005886">
    <property type="term" value="C:plasma membrane"/>
    <property type="evidence" value="ECO:0007669"/>
    <property type="project" value="UniProtKB-SubCell"/>
</dbReference>
<dbReference type="PANTHER" id="PTHR30213:SF0">
    <property type="entry name" value="UPF0761 MEMBRANE PROTEIN YIHY"/>
    <property type="match status" value="1"/>
</dbReference>